<protein>
    <submittedName>
        <fullName evidence="1">Uncharacterized protein</fullName>
    </submittedName>
</protein>
<reference evidence="1 2" key="1">
    <citation type="journal article" date="2013" name="Nat. Commun.">
        <title>The evolution and pathogenic mechanisms of the rice sheath blight pathogen.</title>
        <authorList>
            <person name="Zheng A."/>
            <person name="Lin R."/>
            <person name="Xu L."/>
            <person name="Qin P."/>
            <person name="Tang C."/>
            <person name="Ai P."/>
            <person name="Zhang D."/>
            <person name="Liu Y."/>
            <person name="Sun Z."/>
            <person name="Feng H."/>
            <person name="Wang Y."/>
            <person name="Chen Y."/>
            <person name="Liang X."/>
            <person name="Fu R."/>
            <person name="Li Q."/>
            <person name="Zhang J."/>
            <person name="Yu X."/>
            <person name="Xie Z."/>
            <person name="Ding L."/>
            <person name="Guan P."/>
            <person name="Tang J."/>
            <person name="Liang Y."/>
            <person name="Wang S."/>
            <person name="Deng Q."/>
            <person name="Li S."/>
            <person name="Zhu J."/>
            <person name="Wang L."/>
            <person name="Liu H."/>
            <person name="Li P."/>
        </authorList>
    </citation>
    <scope>NUCLEOTIDE SEQUENCE [LARGE SCALE GENOMIC DNA]</scope>
    <source>
        <strain evidence="2">AG-1 IA</strain>
    </source>
</reference>
<evidence type="ECO:0000313" key="2">
    <source>
        <dbReference type="Proteomes" id="UP000011668"/>
    </source>
</evidence>
<dbReference type="HOGENOM" id="CLU_2998079_0_0_1"/>
<sequence>MINRRYFKSAPPRMRTVRFARHLTCSIMSFRPRRALAIVALLLGIFAWTFNRCCVVN</sequence>
<dbReference type="EMBL" id="AFRT01001297">
    <property type="protein sequence ID" value="ELU40870.1"/>
    <property type="molecule type" value="Genomic_DNA"/>
</dbReference>
<dbReference type="Proteomes" id="UP000011668">
    <property type="component" value="Unassembled WGS sequence"/>
</dbReference>
<dbReference type="AlphaFoldDB" id="L8WSC2"/>
<accession>L8WSC2</accession>
<dbReference type="OrthoDB" id="3269743at2759"/>
<name>L8WSC2_THACA</name>
<proteinExistence type="predicted"/>
<comment type="caution">
    <text evidence="1">The sequence shown here is derived from an EMBL/GenBank/DDBJ whole genome shotgun (WGS) entry which is preliminary data.</text>
</comment>
<organism evidence="1 2">
    <name type="scientific">Thanatephorus cucumeris (strain AG1-IA)</name>
    <name type="common">Rice sheath blight fungus</name>
    <name type="synonym">Rhizoctonia solani</name>
    <dbReference type="NCBI Taxonomy" id="983506"/>
    <lineage>
        <taxon>Eukaryota</taxon>
        <taxon>Fungi</taxon>
        <taxon>Dikarya</taxon>
        <taxon>Basidiomycota</taxon>
        <taxon>Agaricomycotina</taxon>
        <taxon>Agaricomycetes</taxon>
        <taxon>Cantharellales</taxon>
        <taxon>Ceratobasidiaceae</taxon>
        <taxon>Rhizoctonia</taxon>
        <taxon>Rhizoctonia solani AG-1</taxon>
    </lineage>
</organism>
<keyword evidence="2" id="KW-1185">Reference proteome</keyword>
<evidence type="ECO:0000313" key="1">
    <source>
        <dbReference type="EMBL" id="ELU40870.1"/>
    </source>
</evidence>
<gene>
    <name evidence="1" type="ORF">AG1IA_05104</name>
</gene>